<accession>A0A6J8CJX9</accession>
<proteinExistence type="predicted"/>
<dbReference type="AlphaFoldDB" id="A0A6J8CJX9"/>
<dbReference type="InterPro" id="IPR052958">
    <property type="entry name" value="IFN-induced_PKR_regulator"/>
</dbReference>
<dbReference type="InterPro" id="IPR012337">
    <property type="entry name" value="RNaseH-like_sf"/>
</dbReference>
<dbReference type="SMART" id="SM00597">
    <property type="entry name" value="ZnF_TTF"/>
    <property type="match status" value="1"/>
</dbReference>
<dbReference type="InterPro" id="IPR008906">
    <property type="entry name" value="HATC_C_dom"/>
</dbReference>
<gene>
    <name evidence="3" type="ORF">MCOR_30041</name>
</gene>
<keyword evidence="4" id="KW-1185">Reference proteome</keyword>
<dbReference type="EMBL" id="CACVKT020005492">
    <property type="protein sequence ID" value="CAC5395364.1"/>
    <property type="molecule type" value="Genomic_DNA"/>
</dbReference>
<dbReference type="GO" id="GO:0046983">
    <property type="term" value="F:protein dimerization activity"/>
    <property type="evidence" value="ECO:0007669"/>
    <property type="project" value="InterPro"/>
</dbReference>
<evidence type="ECO:0000256" key="1">
    <source>
        <dbReference type="SAM" id="MobiDB-lite"/>
    </source>
</evidence>
<dbReference type="PANTHER" id="PTHR46289:SF17">
    <property type="entry name" value="HAT C-TERMINAL DIMERISATION DOMAIN-CONTAINING PROTEIN"/>
    <property type="match status" value="1"/>
</dbReference>
<reference evidence="3 4" key="1">
    <citation type="submission" date="2020-06" db="EMBL/GenBank/DDBJ databases">
        <authorList>
            <person name="Li R."/>
            <person name="Bekaert M."/>
        </authorList>
    </citation>
    <scope>NUCLEOTIDE SEQUENCE [LARGE SCALE GENOMIC DNA]</scope>
    <source>
        <strain evidence="4">wild</strain>
    </source>
</reference>
<dbReference type="OrthoDB" id="10029684at2759"/>
<organism evidence="3 4">
    <name type="scientific">Mytilus coruscus</name>
    <name type="common">Sea mussel</name>
    <dbReference type="NCBI Taxonomy" id="42192"/>
    <lineage>
        <taxon>Eukaryota</taxon>
        <taxon>Metazoa</taxon>
        <taxon>Spiralia</taxon>
        <taxon>Lophotrochozoa</taxon>
        <taxon>Mollusca</taxon>
        <taxon>Bivalvia</taxon>
        <taxon>Autobranchia</taxon>
        <taxon>Pteriomorphia</taxon>
        <taxon>Mytilida</taxon>
        <taxon>Mytiloidea</taxon>
        <taxon>Mytilidae</taxon>
        <taxon>Mytilinae</taxon>
        <taxon>Mytilus</taxon>
    </lineage>
</organism>
<evidence type="ECO:0000313" key="4">
    <source>
        <dbReference type="Proteomes" id="UP000507470"/>
    </source>
</evidence>
<dbReference type="Pfam" id="PF05699">
    <property type="entry name" value="Dimer_Tnp_hAT"/>
    <property type="match status" value="1"/>
</dbReference>
<evidence type="ECO:0000313" key="3">
    <source>
        <dbReference type="EMBL" id="CAC5395364.1"/>
    </source>
</evidence>
<dbReference type="InterPro" id="IPR025398">
    <property type="entry name" value="DUF4371"/>
</dbReference>
<dbReference type="SUPFAM" id="SSF53098">
    <property type="entry name" value="Ribonuclease H-like"/>
    <property type="match status" value="1"/>
</dbReference>
<dbReference type="InterPro" id="IPR006580">
    <property type="entry name" value="Znf_TTF"/>
</dbReference>
<feature type="region of interest" description="Disordered" evidence="1">
    <location>
        <begin position="540"/>
        <end position="562"/>
    </location>
</feature>
<evidence type="ECO:0000259" key="2">
    <source>
        <dbReference type="SMART" id="SM00597"/>
    </source>
</evidence>
<sequence>MAESSGCQNTIVTSSMPPYPDIFSEDSKITDEIKYDILKRPWTSIHSYDFPVRVISNSTRRAKAKWFLEHTWMKYSKTKDSVYCAPCRFFGPKSGTSKEKTFGVTPVTDWSNITKLIQRHITMKSHETSLSAADDFLDVIEGKTKSVTRQISSHYDKIVTRNRQILGIIIETIIFCGQQNIALRGHKEDKGNFMALLQYRSKDNDLLREHLVSRKLENIQSTNNTTYLSPEIQNEIIEICGEIISDDIVKTCNAAPCFGFMADEATDVATIEQMALCLRFYDPSELRIREEFIGFAECKATTGESLTESFLVNLRAKGVIVNKMRGQGYDGAANMAGKYRGVQARIKEVVPGAVYTHCKAHNLNLSIIHACKEPLIRNVMNTLQEIAFMFDYSAKKLGIFKEHLANDNTANDNMEGRQKLKTLCETRWAARSEALFTFKSAFSTAHAALGELSLQHGDSKAGPYQAAIEKFDFIITLVASEHVLSALVALSCLLQKKECDLFVAADESKVVVRQLNDERNDPEVWNSLYDSAVELAATVNTDPSMPRNRGAQRNRPNAPAQSPSEYWKLNMYLPFVDHLIAELNTRLLTAEPRYVAQKLIPKNIAQLTLAVGDIIFNEYVDDAHVTKDEFRSEIRRWLAKWTGDFDDIPNNLHETLNVINKDLYPGIFQILNVFACMPVSTATAERSFSTMRRVKTYLRNTMKTNRLSGLGLLNIYREKQISADTVLDIFSRKKERKWSLIFQN</sequence>
<name>A0A6J8CJX9_MYTCO</name>
<protein>
    <recommendedName>
        <fullName evidence="2">TTF-type domain-containing protein</fullName>
    </recommendedName>
</protein>
<dbReference type="PANTHER" id="PTHR46289">
    <property type="entry name" value="52 KDA REPRESSOR OF THE INHIBITOR OF THE PROTEIN KINASE-LIKE PROTEIN-RELATED"/>
    <property type="match status" value="1"/>
</dbReference>
<dbReference type="Pfam" id="PF14291">
    <property type="entry name" value="DUF4371"/>
    <property type="match status" value="1"/>
</dbReference>
<dbReference type="Proteomes" id="UP000507470">
    <property type="component" value="Unassembled WGS sequence"/>
</dbReference>
<feature type="domain" description="TTF-type" evidence="2">
    <location>
        <begin position="58"/>
        <end position="142"/>
    </location>
</feature>